<name>A0A7W7INA7_9CAUL</name>
<evidence type="ECO:0000313" key="6">
    <source>
        <dbReference type="Proteomes" id="UP000539957"/>
    </source>
</evidence>
<organism evidence="5 6">
    <name type="scientific">Brevundimonas bullata</name>
    <dbReference type="NCBI Taxonomy" id="13160"/>
    <lineage>
        <taxon>Bacteria</taxon>
        <taxon>Pseudomonadati</taxon>
        <taxon>Pseudomonadota</taxon>
        <taxon>Alphaproteobacteria</taxon>
        <taxon>Caulobacterales</taxon>
        <taxon>Caulobacteraceae</taxon>
        <taxon>Brevundimonas</taxon>
    </lineage>
</organism>
<evidence type="ECO:0000313" key="5">
    <source>
        <dbReference type="EMBL" id="MBB4797498.1"/>
    </source>
</evidence>
<dbReference type="GO" id="GO:0006396">
    <property type="term" value="P:RNA processing"/>
    <property type="evidence" value="ECO:0007669"/>
    <property type="project" value="InterPro"/>
</dbReference>
<dbReference type="InterPro" id="IPR053888">
    <property type="entry name" value="MRM3-like_sub_bind"/>
</dbReference>
<dbReference type="InterPro" id="IPR051259">
    <property type="entry name" value="rRNA_Methyltransferase"/>
</dbReference>
<dbReference type="PANTHER" id="PTHR43191">
    <property type="entry name" value="RRNA METHYLTRANSFERASE 3"/>
    <property type="match status" value="1"/>
</dbReference>
<dbReference type="InterPro" id="IPR013123">
    <property type="entry name" value="SpoU_subst-bd"/>
</dbReference>
<dbReference type="Pfam" id="PF00588">
    <property type="entry name" value="SpoU_methylase"/>
    <property type="match status" value="1"/>
</dbReference>
<evidence type="ECO:0000256" key="3">
    <source>
        <dbReference type="ARBA" id="ARBA00022679"/>
    </source>
</evidence>
<dbReference type="Proteomes" id="UP000539957">
    <property type="component" value="Unassembled WGS sequence"/>
</dbReference>
<dbReference type="Gene3D" id="3.30.1330.30">
    <property type="match status" value="1"/>
</dbReference>
<dbReference type="GO" id="GO:0032259">
    <property type="term" value="P:methylation"/>
    <property type="evidence" value="ECO:0007669"/>
    <property type="project" value="UniProtKB-KW"/>
</dbReference>
<dbReference type="InterPro" id="IPR001537">
    <property type="entry name" value="SpoU_MeTrfase"/>
</dbReference>
<dbReference type="SUPFAM" id="SSF55315">
    <property type="entry name" value="L30e-like"/>
    <property type="match status" value="1"/>
</dbReference>
<dbReference type="EMBL" id="JACHKY010000002">
    <property type="protein sequence ID" value="MBB4797498.1"/>
    <property type="molecule type" value="Genomic_DNA"/>
</dbReference>
<protein>
    <submittedName>
        <fullName evidence="5">TrmH family RNA methyltransferase</fullName>
    </submittedName>
</protein>
<feature type="domain" description="RNA 2-O ribose methyltransferase substrate binding" evidence="4">
    <location>
        <begin position="33"/>
        <end position="109"/>
    </location>
</feature>
<keyword evidence="6" id="KW-1185">Reference proteome</keyword>
<dbReference type="InterPro" id="IPR029026">
    <property type="entry name" value="tRNA_m1G_MTases_N"/>
</dbReference>
<dbReference type="PANTHER" id="PTHR43191:SF2">
    <property type="entry name" value="RRNA METHYLTRANSFERASE 3, MITOCHONDRIAL"/>
    <property type="match status" value="1"/>
</dbReference>
<comment type="caution">
    <text evidence="5">The sequence shown here is derived from an EMBL/GenBank/DDBJ whole genome shotgun (WGS) entry which is preliminary data.</text>
</comment>
<dbReference type="GO" id="GO:0008173">
    <property type="term" value="F:RNA methyltransferase activity"/>
    <property type="evidence" value="ECO:0007669"/>
    <property type="project" value="InterPro"/>
</dbReference>
<dbReference type="CDD" id="cd18095">
    <property type="entry name" value="SpoU-like_rRNA-MTase"/>
    <property type="match status" value="1"/>
</dbReference>
<comment type="similarity">
    <text evidence="1">Belongs to the class IV-like SAM-binding methyltransferase superfamily. RNA methyltransferase TrmH family.</text>
</comment>
<dbReference type="Pfam" id="PF22435">
    <property type="entry name" value="MRM3-like_sub_bind"/>
    <property type="match status" value="1"/>
</dbReference>
<proteinExistence type="inferred from homology"/>
<dbReference type="SMART" id="SM00967">
    <property type="entry name" value="SpoU_sub_bind"/>
    <property type="match status" value="1"/>
</dbReference>
<dbReference type="Gene3D" id="3.40.1280.10">
    <property type="match status" value="1"/>
</dbReference>
<dbReference type="InterPro" id="IPR029064">
    <property type="entry name" value="Ribosomal_eL30-like_sf"/>
</dbReference>
<dbReference type="RefSeq" id="WP_184268144.1">
    <property type="nucleotide sequence ID" value="NZ_JACHKY010000002.1"/>
</dbReference>
<evidence type="ECO:0000259" key="4">
    <source>
        <dbReference type="SMART" id="SM00967"/>
    </source>
</evidence>
<dbReference type="GO" id="GO:0005737">
    <property type="term" value="C:cytoplasm"/>
    <property type="evidence" value="ECO:0007669"/>
    <property type="project" value="UniProtKB-ARBA"/>
</dbReference>
<evidence type="ECO:0000256" key="1">
    <source>
        <dbReference type="ARBA" id="ARBA00007228"/>
    </source>
</evidence>
<dbReference type="GO" id="GO:0003723">
    <property type="term" value="F:RNA binding"/>
    <property type="evidence" value="ECO:0007669"/>
    <property type="project" value="InterPro"/>
</dbReference>
<keyword evidence="2 5" id="KW-0489">Methyltransferase</keyword>
<accession>A0A7W7INA7</accession>
<dbReference type="AlphaFoldDB" id="A0A7W7INA7"/>
<sequence length="270" mass="29261">MYERVITSLTNDTIKSVRALHMRKERDLTGRFLAEGLKFIGEALDQGRAPVMLLVGEEARPHPLLDRAKAETIRAGGQIIVVTHAILEKISRRDNPQTVLGVFEQVYTPLDAIKPDAKPCWVALEQVRDPGNLGTIIRTADSAGCGGVILIGDCVDPFSVEAVRATMGSVFAVTISKASREEFLAWRAQWPGSVIGTRLDAQHGYRDSPVRHPALIMMGNEQAGLTDELAAACDLNVKIPMRGRADSLNLAIATGIMVYAVTDAAYGTDI</sequence>
<dbReference type="InterPro" id="IPR029028">
    <property type="entry name" value="Alpha/beta_knot_MTases"/>
</dbReference>
<evidence type="ECO:0000256" key="2">
    <source>
        <dbReference type="ARBA" id="ARBA00022603"/>
    </source>
</evidence>
<gene>
    <name evidence="5" type="ORF">HNP32_001222</name>
</gene>
<reference evidence="5 6" key="1">
    <citation type="submission" date="2020-08" db="EMBL/GenBank/DDBJ databases">
        <title>Functional genomics of gut bacteria from endangered species of beetles.</title>
        <authorList>
            <person name="Carlos-Shanley C."/>
        </authorList>
    </citation>
    <scope>NUCLEOTIDE SEQUENCE [LARGE SCALE GENOMIC DNA]</scope>
    <source>
        <strain evidence="5 6">S00123</strain>
    </source>
</reference>
<keyword evidence="3 5" id="KW-0808">Transferase</keyword>
<dbReference type="SUPFAM" id="SSF75217">
    <property type="entry name" value="alpha/beta knot"/>
    <property type="match status" value="1"/>
</dbReference>